<keyword evidence="1" id="KW-1133">Transmembrane helix</keyword>
<dbReference type="GO" id="GO:0016020">
    <property type="term" value="C:membrane"/>
    <property type="evidence" value="ECO:0007669"/>
    <property type="project" value="InterPro"/>
</dbReference>
<feature type="domain" description="Signal transduction histidine kinase internal region" evidence="2">
    <location>
        <begin position="118"/>
        <end position="195"/>
    </location>
</feature>
<dbReference type="Gene3D" id="3.30.565.10">
    <property type="entry name" value="Histidine kinase-like ATPase, C-terminal domain"/>
    <property type="match status" value="1"/>
</dbReference>
<dbReference type="SUPFAM" id="SSF55874">
    <property type="entry name" value="ATPase domain of HSP90 chaperone/DNA topoisomerase II/histidine kinase"/>
    <property type="match status" value="1"/>
</dbReference>
<keyword evidence="1" id="KW-0812">Transmembrane</keyword>
<proteinExistence type="predicted"/>
<gene>
    <name evidence="3" type="ORF">GCM10008106_14570</name>
</gene>
<dbReference type="Proteomes" id="UP000642809">
    <property type="component" value="Unassembled WGS sequence"/>
</dbReference>
<keyword evidence="3" id="KW-0808">Transferase</keyword>
<evidence type="ECO:0000313" key="4">
    <source>
        <dbReference type="Proteomes" id="UP000642809"/>
    </source>
</evidence>
<accession>A0A8J3G5B3</accession>
<dbReference type="InterPro" id="IPR050640">
    <property type="entry name" value="Bact_2-comp_sensor_kinase"/>
</dbReference>
<dbReference type="PANTHER" id="PTHR34220:SF7">
    <property type="entry name" value="SENSOR HISTIDINE KINASE YPDA"/>
    <property type="match status" value="1"/>
</dbReference>
<dbReference type="InterPro" id="IPR010559">
    <property type="entry name" value="Sig_transdc_His_kin_internal"/>
</dbReference>
<organism evidence="3 4">
    <name type="scientific">Mongoliitalea lutea</name>
    <dbReference type="NCBI Taxonomy" id="849756"/>
    <lineage>
        <taxon>Bacteria</taxon>
        <taxon>Pseudomonadati</taxon>
        <taxon>Bacteroidota</taxon>
        <taxon>Cytophagia</taxon>
        <taxon>Cytophagales</taxon>
        <taxon>Cyclobacteriaceae</taxon>
        <taxon>Mongoliitalea</taxon>
    </lineage>
</organism>
<keyword evidence="4" id="KW-1185">Reference proteome</keyword>
<dbReference type="Pfam" id="PF06580">
    <property type="entry name" value="His_kinase"/>
    <property type="match status" value="1"/>
</dbReference>
<dbReference type="GO" id="GO:0000155">
    <property type="term" value="F:phosphorelay sensor kinase activity"/>
    <property type="evidence" value="ECO:0007669"/>
    <property type="project" value="InterPro"/>
</dbReference>
<comment type="caution">
    <text evidence="3">The sequence shown here is derived from an EMBL/GenBank/DDBJ whole genome shotgun (WGS) entry which is preliminary data.</text>
</comment>
<evidence type="ECO:0000259" key="2">
    <source>
        <dbReference type="Pfam" id="PF06580"/>
    </source>
</evidence>
<feature type="transmembrane region" description="Helical" evidence="1">
    <location>
        <begin position="6"/>
        <end position="22"/>
    </location>
</feature>
<feature type="transmembrane region" description="Helical" evidence="1">
    <location>
        <begin position="29"/>
        <end position="47"/>
    </location>
</feature>
<keyword evidence="1" id="KW-0472">Membrane</keyword>
<reference evidence="3" key="2">
    <citation type="submission" date="2020-09" db="EMBL/GenBank/DDBJ databases">
        <authorList>
            <person name="Sun Q."/>
            <person name="Kim S."/>
        </authorList>
    </citation>
    <scope>NUCLEOTIDE SEQUENCE</scope>
    <source>
        <strain evidence="3">KCTC 23224</strain>
    </source>
</reference>
<dbReference type="AlphaFoldDB" id="A0A8J3G5B3"/>
<evidence type="ECO:0000256" key="1">
    <source>
        <dbReference type="SAM" id="Phobius"/>
    </source>
</evidence>
<dbReference type="InterPro" id="IPR036890">
    <property type="entry name" value="HATPase_C_sf"/>
</dbReference>
<evidence type="ECO:0000313" key="3">
    <source>
        <dbReference type="EMBL" id="GHB34359.1"/>
    </source>
</evidence>
<dbReference type="EMBL" id="BMYF01000007">
    <property type="protein sequence ID" value="GHB34359.1"/>
    <property type="molecule type" value="Genomic_DNA"/>
</dbReference>
<name>A0A8J3G5B3_9BACT</name>
<reference evidence="3" key="1">
    <citation type="journal article" date="2014" name="Int. J. Syst. Evol. Microbiol.">
        <title>Complete genome sequence of Corynebacterium casei LMG S-19264T (=DSM 44701T), isolated from a smear-ripened cheese.</title>
        <authorList>
            <consortium name="US DOE Joint Genome Institute (JGI-PGF)"/>
            <person name="Walter F."/>
            <person name="Albersmeier A."/>
            <person name="Kalinowski J."/>
            <person name="Ruckert C."/>
        </authorList>
    </citation>
    <scope>NUCLEOTIDE SEQUENCE</scope>
    <source>
        <strain evidence="3">KCTC 23224</strain>
    </source>
</reference>
<protein>
    <submittedName>
        <fullName evidence="3">Histidine kinase</fullName>
    </submittedName>
</protein>
<dbReference type="PANTHER" id="PTHR34220">
    <property type="entry name" value="SENSOR HISTIDINE KINASE YPDA"/>
    <property type="match status" value="1"/>
</dbReference>
<sequence length="309" mass="36166">MFAMLIGIFYLNYFYLTQEFLFKNQIAKFLIYNFAAGIVYILILIVYDELFGMQELMHQVFRPNIPYTPRPRNYYYDVSNLLVFFMSAGISTSVATILKWQSDEKFRLELEQEKTNSELLYLKAQINPHFFFNTLNNIYSLANIDIEKAKTALLKLSRMMRYVLYETEKNHTLLSKELDFIKDFLELMRLRLTSKVQLDVQIPDRVEEAEIAPMILLPFIENCFKHGISSQQDSPISIHLKKEKHMLTLVTKNSIVKIAEDSPEAKASGIGLANTKRRLDLLYPGKFTLQIREDLKNAHYEIELTLDLS</sequence>
<keyword evidence="3" id="KW-0418">Kinase</keyword>